<proteinExistence type="predicted"/>
<evidence type="ECO:0000259" key="1">
    <source>
        <dbReference type="Pfam" id="PF12697"/>
    </source>
</evidence>
<keyword evidence="3" id="KW-1185">Reference proteome</keyword>
<dbReference type="PANTHER" id="PTHR43689">
    <property type="entry name" value="HYDROLASE"/>
    <property type="match status" value="1"/>
</dbReference>
<sequence length="252" mass="26334">MPEIVPAPFAPRGTRGEPWLVAVPGLGLSAAVPRRTFDRLTRPSRVVELPAFGRPAPPGTALAPGNLAGQLLARLEALAVGRAVLVGHSASCQLVAAAAAKAPERAAGLVLIGPTTDPRASSWPALAGRWLRTAGHEWPGQVPQLVHDYTRTGLGAMLRGMRAARPHRIDETLAAVHCPVLVVRGLYDRIAPADWTAALAAATPHGRAHTLPAGGHMVPITHPAALAAVIEEFLSAIDDPDPDDEVTDLART</sequence>
<name>A0A543FRY3_9PSEU</name>
<reference evidence="2 3" key="1">
    <citation type="submission" date="2019-06" db="EMBL/GenBank/DDBJ databases">
        <title>Sequencing the genomes of 1000 actinobacteria strains.</title>
        <authorList>
            <person name="Klenk H.-P."/>
        </authorList>
    </citation>
    <scope>NUCLEOTIDE SEQUENCE [LARGE SCALE GENOMIC DNA]</scope>
    <source>
        <strain evidence="2 3">DSM 45511</strain>
    </source>
</reference>
<dbReference type="PANTHER" id="PTHR43689:SF8">
    <property type="entry name" value="ALPHA_BETA-HYDROLASES SUPERFAMILY PROTEIN"/>
    <property type="match status" value="1"/>
</dbReference>
<organism evidence="2 3">
    <name type="scientific">Pseudonocardia cypriaca</name>
    <dbReference type="NCBI Taxonomy" id="882449"/>
    <lineage>
        <taxon>Bacteria</taxon>
        <taxon>Bacillati</taxon>
        <taxon>Actinomycetota</taxon>
        <taxon>Actinomycetes</taxon>
        <taxon>Pseudonocardiales</taxon>
        <taxon>Pseudonocardiaceae</taxon>
        <taxon>Pseudonocardia</taxon>
    </lineage>
</organism>
<dbReference type="InterPro" id="IPR029058">
    <property type="entry name" value="AB_hydrolase_fold"/>
</dbReference>
<gene>
    <name evidence="2" type="ORF">FB388_3783</name>
</gene>
<dbReference type="Gene3D" id="3.40.50.1820">
    <property type="entry name" value="alpha/beta hydrolase"/>
    <property type="match status" value="1"/>
</dbReference>
<protein>
    <submittedName>
        <fullName evidence="2">Pimeloyl-ACP methyl ester carboxylesterase</fullName>
    </submittedName>
</protein>
<dbReference type="Pfam" id="PF12697">
    <property type="entry name" value="Abhydrolase_6"/>
    <property type="match status" value="1"/>
</dbReference>
<dbReference type="EMBL" id="VFPH01000002">
    <property type="protein sequence ID" value="TQM36602.1"/>
    <property type="molecule type" value="Genomic_DNA"/>
</dbReference>
<evidence type="ECO:0000313" key="3">
    <source>
        <dbReference type="Proteomes" id="UP000319818"/>
    </source>
</evidence>
<dbReference type="GO" id="GO:0003824">
    <property type="term" value="F:catalytic activity"/>
    <property type="evidence" value="ECO:0007669"/>
    <property type="project" value="UniProtKB-ARBA"/>
</dbReference>
<evidence type="ECO:0000313" key="2">
    <source>
        <dbReference type="EMBL" id="TQM36602.1"/>
    </source>
</evidence>
<comment type="caution">
    <text evidence="2">The sequence shown here is derived from an EMBL/GenBank/DDBJ whole genome shotgun (WGS) entry which is preliminary data.</text>
</comment>
<dbReference type="AlphaFoldDB" id="A0A543FRY3"/>
<dbReference type="InterPro" id="IPR000073">
    <property type="entry name" value="AB_hydrolase_1"/>
</dbReference>
<accession>A0A543FRY3</accession>
<feature type="domain" description="AB hydrolase-1" evidence="1">
    <location>
        <begin position="20"/>
        <end position="228"/>
    </location>
</feature>
<dbReference type="RefSeq" id="WP_170225721.1">
    <property type="nucleotide sequence ID" value="NZ_VFPH01000002.1"/>
</dbReference>
<dbReference type="SUPFAM" id="SSF53474">
    <property type="entry name" value="alpha/beta-Hydrolases"/>
    <property type="match status" value="1"/>
</dbReference>
<dbReference type="Proteomes" id="UP000319818">
    <property type="component" value="Unassembled WGS sequence"/>
</dbReference>